<dbReference type="Pfam" id="PF12348">
    <property type="entry name" value="CLASP_N"/>
    <property type="match status" value="1"/>
</dbReference>
<dbReference type="InterPro" id="IPR011989">
    <property type="entry name" value="ARM-like"/>
</dbReference>
<comment type="similarity">
    <text evidence="2">Belongs to the CLASP family.</text>
</comment>
<dbReference type="GO" id="GO:0005881">
    <property type="term" value="C:cytoplasmic microtubule"/>
    <property type="evidence" value="ECO:0007669"/>
    <property type="project" value="TreeGrafter"/>
</dbReference>
<keyword evidence="5" id="KW-0498">Mitosis</keyword>
<feature type="region of interest" description="Disordered" evidence="6">
    <location>
        <begin position="241"/>
        <end position="459"/>
    </location>
</feature>
<comment type="subcellular location">
    <subcellularLocation>
        <location evidence="1">Cytoplasm</location>
        <location evidence="1">Cytoskeleton</location>
        <location evidence="1">Spindle</location>
    </subcellularLocation>
</comment>
<comment type="caution">
    <text evidence="8">The sequence shown here is derived from an EMBL/GenBank/DDBJ whole genome shotgun (WGS) entry which is preliminary data.</text>
</comment>
<dbReference type="GO" id="GO:1990023">
    <property type="term" value="C:mitotic spindle midzone"/>
    <property type="evidence" value="ECO:0007669"/>
    <property type="project" value="TreeGrafter"/>
</dbReference>
<dbReference type="GO" id="GO:0008017">
    <property type="term" value="F:microtubule binding"/>
    <property type="evidence" value="ECO:0007669"/>
    <property type="project" value="TreeGrafter"/>
</dbReference>
<evidence type="ECO:0000256" key="4">
    <source>
        <dbReference type="ARBA" id="ARBA00022701"/>
    </source>
</evidence>
<dbReference type="InterPro" id="IPR024395">
    <property type="entry name" value="CLASP_N_dom"/>
</dbReference>
<proteinExistence type="inferred from homology"/>
<dbReference type="GeneID" id="38777878"/>
<sequence>MVSKPLPTLIKESLSLFQQELDAVRDIISLPETEETWDDIGRAIMRFTALLKDNSSEFPHELTGMLRSLSRPLNSAINSERTRLSGIAVDLIGTVAEVLKGSFEPLLPLFLPTLLTLCTRTNKVFVSRARVCITAIIEQTHSVSILSYLTESVKDKSISLRQTAAESVLICLRSFQPTVLDKEPRIVQLESIIKVTATDASADVRKISRKIFDAYKVLFPRRVDQFTEPLTPTIRKYLDIKLKPPSQAKQPSRTASAQSSYSGHGPSRTRMLSSSTSALHHSSSTAQNVIRSRTRDRAFSSSESSAQGGPSTRTAKRNPTAPLDGVAIQVGAKRSGGMPVQKPGRTAVTDMAPPNNVPIRTRDTQTVSTGEPGKSSGQDMSAMRRGPSRPGPMTTMASASHSQSTSGSNSHPESGRPEAEPRTTATRPPENYGGKSGPLRPLSDDACKTPLTHDTLDKSGRVVGGARRVLLTHATDCAQSGTFGPKHKDVVAGETSSHAPSLPTSIDLNASIGTTSTQDSVAPLKRINVKDNGKPVPIAQASAAKAIALPLSGTTTEDEHLPKGRGGRLAPSLSKASTVRKGPKGAKPVWGRAAASVKVNAASRVSPEISNKMVQNKLPSERVVGLQTLPEETPLPPSPIEAKNPTSVPLPPSPTLRPFAERTPTRATIVEKTPTPILFVEETITPQRQPNANDVLSNAEQTPISALVASIEQGFLFTPGAPLSPPVMRLEHCSSFILTESDAQWDGAVGSTARLNVGRMSCEYSTGAFDDLDTDDKRSHQSRRVPNDLHMRQQIG</sequence>
<feature type="domain" description="TOG" evidence="7">
    <location>
        <begin position="19"/>
        <end position="251"/>
    </location>
</feature>
<reference evidence="8 9" key="1">
    <citation type="journal article" date="2018" name="Sci. Rep.">
        <title>Genome sequence of the cauliflower mushroom Sparassis crispa (Hanabiratake) and its association with beneficial usage.</title>
        <authorList>
            <person name="Kiyama R."/>
            <person name="Furutani Y."/>
            <person name="Kawaguchi K."/>
            <person name="Nakanishi T."/>
        </authorList>
    </citation>
    <scope>NUCLEOTIDE SEQUENCE [LARGE SCALE GENOMIC DNA]</scope>
</reference>
<keyword evidence="9" id="KW-1185">Reference proteome</keyword>
<feature type="region of interest" description="Disordered" evidence="6">
    <location>
        <begin position="768"/>
        <end position="796"/>
    </location>
</feature>
<evidence type="ECO:0000256" key="2">
    <source>
        <dbReference type="ARBA" id="ARBA00009549"/>
    </source>
</evidence>
<dbReference type="GO" id="GO:0005815">
    <property type="term" value="C:microtubule organizing center"/>
    <property type="evidence" value="ECO:0007669"/>
    <property type="project" value="TreeGrafter"/>
</dbReference>
<dbReference type="GO" id="GO:0005876">
    <property type="term" value="C:spindle microtubule"/>
    <property type="evidence" value="ECO:0007669"/>
    <property type="project" value="TreeGrafter"/>
</dbReference>
<dbReference type="GO" id="GO:0090307">
    <property type="term" value="P:mitotic spindle assembly"/>
    <property type="evidence" value="ECO:0007669"/>
    <property type="project" value="TreeGrafter"/>
</dbReference>
<dbReference type="SUPFAM" id="SSF48371">
    <property type="entry name" value="ARM repeat"/>
    <property type="match status" value="1"/>
</dbReference>
<dbReference type="Proteomes" id="UP000287166">
    <property type="component" value="Unassembled WGS sequence"/>
</dbReference>
<evidence type="ECO:0000256" key="5">
    <source>
        <dbReference type="ARBA" id="ARBA00022776"/>
    </source>
</evidence>
<dbReference type="PANTHER" id="PTHR21567">
    <property type="entry name" value="CLASP"/>
    <property type="match status" value="1"/>
</dbReference>
<keyword evidence="4" id="KW-0493">Microtubule</keyword>
<dbReference type="OrthoDB" id="46159at2759"/>
<evidence type="ECO:0000259" key="7">
    <source>
        <dbReference type="SMART" id="SM01349"/>
    </source>
</evidence>
<feature type="region of interest" description="Disordered" evidence="6">
    <location>
        <begin position="554"/>
        <end position="589"/>
    </location>
</feature>
<dbReference type="GO" id="GO:0051301">
    <property type="term" value="P:cell division"/>
    <property type="evidence" value="ECO:0007669"/>
    <property type="project" value="UniProtKB-KW"/>
</dbReference>
<feature type="region of interest" description="Disordered" evidence="6">
    <location>
        <begin position="629"/>
        <end position="659"/>
    </location>
</feature>
<feature type="compositionally biased region" description="Low complexity" evidence="6">
    <location>
        <begin position="398"/>
        <end position="410"/>
    </location>
</feature>
<accession>A0A401GFQ7</accession>
<dbReference type="InParanoid" id="A0A401GFQ7"/>
<dbReference type="PANTHER" id="PTHR21567:SF60">
    <property type="entry name" value="CLASP N-TERMINAL DOMAIN-CONTAINING PROTEIN"/>
    <property type="match status" value="1"/>
</dbReference>
<feature type="compositionally biased region" description="Polar residues" evidence="6">
    <location>
        <begin position="364"/>
        <end position="379"/>
    </location>
</feature>
<gene>
    <name evidence="8" type="ORF">SCP_0306840</name>
</gene>
<keyword evidence="3" id="KW-0132">Cell division</keyword>
<evidence type="ECO:0000256" key="1">
    <source>
        <dbReference type="ARBA" id="ARBA00004186"/>
    </source>
</evidence>
<feature type="compositionally biased region" description="Basic and acidic residues" evidence="6">
    <location>
        <begin position="775"/>
        <end position="796"/>
    </location>
</feature>
<dbReference type="STRING" id="139825.A0A401GFQ7"/>
<dbReference type="Gene3D" id="1.25.10.10">
    <property type="entry name" value="Leucine-rich Repeat Variant"/>
    <property type="match status" value="1"/>
</dbReference>
<evidence type="ECO:0000313" key="9">
    <source>
        <dbReference type="Proteomes" id="UP000287166"/>
    </source>
</evidence>
<keyword evidence="5" id="KW-0131">Cell cycle</keyword>
<name>A0A401GFQ7_9APHY</name>
<evidence type="ECO:0000313" key="8">
    <source>
        <dbReference type="EMBL" id="GBE80961.1"/>
    </source>
</evidence>
<feature type="compositionally biased region" description="Low complexity" evidence="6">
    <location>
        <begin position="272"/>
        <end position="286"/>
    </location>
</feature>
<evidence type="ECO:0000256" key="3">
    <source>
        <dbReference type="ARBA" id="ARBA00022618"/>
    </source>
</evidence>
<organism evidence="8 9">
    <name type="scientific">Sparassis crispa</name>
    <dbReference type="NCBI Taxonomy" id="139825"/>
    <lineage>
        <taxon>Eukaryota</taxon>
        <taxon>Fungi</taxon>
        <taxon>Dikarya</taxon>
        <taxon>Basidiomycota</taxon>
        <taxon>Agaricomycotina</taxon>
        <taxon>Agaricomycetes</taxon>
        <taxon>Polyporales</taxon>
        <taxon>Sparassidaceae</taxon>
        <taxon>Sparassis</taxon>
    </lineage>
</organism>
<feature type="compositionally biased region" description="Polar residues" evidence="6">
    <location>
        <begin position="247"/>
        <end position="262"/>
    </location>
</feature>
<dbReference type="EMBL" id="BFAD01000003">
    <property type="protein sequence ID" value="GBE80961.1"/>
    <property type="molecule type" value="Genomic_DNA"/>
</dbReference>
<protein>
    <recommendedName>
        <fullName evidence="7">TOG domain-containing protein</fullName>
    </recommendedName>
</protein>
<evidence type="ECO:0000256" key="6">
    <source>
        <dbReference type="SAM" id="MobiDB-lite"/>
    </source>
</evidence>
<dbReference type="AlphaFoldDB" id="A0A401GFQ7"/>
<dbReference type="InterPro" id="IPR034085">
    <property type="entry name" value="TOG"/>
</dbReference>
<dbReference type="RefSeq" id="XP_027611874.1">
    <property type="nucleotide sequence ID" value="XM_027756073.1"/>
</dbReference>
<dbReference type="InterPro" id="IPR016024">
    <property type="entry name" value="ARM-type_fold"/>
</dbReference>
<dbReference type="SMART" id="SM01349">
    <property type="entry name" value="TOG"/>
    <property type="match status" value="1"/>
</dbReference>